<protein>
    <submittedName>
        <fullName evidence="3">Uncharacterized protein</fullName>
    </submittedName>
</protein>
<dbReference type="AlphaFoldDB" id="A0A6A6DJU5"/>
<dbReference type="EMBL" id="ML994662">
    <property type="protein sequence ID" value="KAF2179784.1"/>
    <property type="molecule type" value="Genomic_DNA"/>
</dbReference>
<evidence type="ECO:0000256" key="1">
    <source>
        <dbReference type="SAM" id="MobiDB-lite"/>
    </source>
</evidence>
<dbReference type="Proteomes" id="UP000800200">
    <property type="component" value="Unassembled WGS sequence"/>
</dbReference>
<sequence>MFTDIPDPSCSSYIFMFIIFVGLGFFLWEQFGTGRLRTEIQTLRTEVDHQCKDIRHISTLFQLARNQKPPSSSSYVIFNGMEKDGSPNHHSTPPPYQPGSAHSVREMPAGTGTDAPENSNGRGIRAHDQDLGEYVEVYAYRTLGQDLSNGYAEPSPTPDDEEDSPLCWFSEEQLVEHFRELQLSEDEDGQLLGDMPIRVHEDADELLEGYVETIPEEGENKVVRRAEPPVDRPAKAAKGKEPVCTRVHKHVLAQPSVDDRPWTHVDRLFGFDPASARSVNLPNSMGPRRVQDPPRTQAPQQCMISGVLATPTEAGSSINPRGGDRQVGVQAPQRSAEAGSSSQTLEPAPPPTPAPYFYNPGGRITYRYVPVPGAAGRSLPVYGGPNWMTRVGRVLPPSTQIPPAQPPVQLQAHLPQARPLHPQQIYLGPQQPVFQSPQGQHSGDQPSRNQVFWHPRQS</sequence>
<keyword evidence="2" id="KW-1133">Transmembrane helix</keyword>
<evidence type="ECO:0000256" key="2">
    <source>
        <dbReference type="SAM" id="Phobius"/>
    </source>
</evidence>
<feature type="compositionally biased region" description="Polar residues" evidence="1">
    <location>
        <begin position="432"/>
        <end position="458"/>
    </location>
</feature>
<gene>
    <name evidence="3" type="ORF">K469DRAFT_753670</name>
</gene>
<reference evidence="3" key="1">
    <citation type="journal article" date="2020" name="Stud. Mycol.">
        <title>101 Dothideomycetes genomes: a test case for predicting lifestyles and emergence of pathogens.</title>
        <authorList>
            <person name="Haridas S."/>
            <person name="Albert R."/>
            <person name="Binder M."/>
            <person name="Bloem J."/>
            <person name="Labutti K."/>
            <person name="Salamov A."/>
            <person name="Andreopoulos B."/>
            <person name="Baker S."/>
            <person name="Barry K."/>
            <person name="Bills G."/>
            <person name="Bluhm B."/>
            <person name="Cannon C."/>
            <person name="Castanera R."/>
            <person name="Culley D."/>
            <person name="Daum C."/>
            <person name="Ezra D."/>
            <person name="Gonzalez J."/>
            <person name="Henrissat B."/>
            <person name="Kuo A."/>
            <person name="Liang C."/>
            <person name="Lipzen A."/>
            <person name="Lutzoni F."/>
            <person name="Magnuson J."/>
            <person name="Mondo S."/>
            <person name="Nolan M."/>
            <person name="Ohm R."/>
            <person name="Pangilinan J."/>
            <person name="Park H.-J."/>
            <person name="Ramirez L."/>
            <person name="Alfaro M."/>
            <person name="Sun H."/>
            <person name="Tritt A."/>
            <person name="Yoshinaga Y."/>
            <person name="Zwiers L.-H."/>
            <person name="Turgeon B."/>
            <person name="Goodwin S."/>
            <person name="Spatafora J."/>
            <person name="Crous P."/>
            <person name="Grigoriev I."/>
        </authorList>
    </citation>
    <scope>NUCLEOTIDE SEQUENCE</scope>
    <source>
        <strain evidence="3">CBS 207.26</strain>
    </source>
</reference>
<evidence type="ECO:0000313" key="4">
    <source>
        <dbReference type="Proteomes" id="UP000800200"/>
    </source>
</evidence>
<proteinExistence type="predicted"/>
<feature type="region of interest" description="Disordered" evidence="1">
    <location>
        <begin position="416"/>
        <end position="458"/>
    </location>
</feature>
<keyword evidence="2" id="KW-0472">Membrane</keyword>
<keyword evidence="4" id="KW-1185">Reference proteome</keyword>
<evidence type="ECO:0000313" key="3">
    <source>
        <dbReference type="EMBL" id="KAF2179784.1"/>
    </source>
</evidence>
<feature type="region of interest" description="Disordered" evidence="1">
    <location>
        <begin position="279"/>
        <end position="298"/>
    </location>
</feature>
<name>A0A6A6DJU5_9PEZI</name>
<keyword evidence="2" id="KW-0812">Transmembrane</keyword>
<accession>A0A6A6DJU5</accession>
<feature type="region of interest" description="Disordered" evidence="1">
    <location>
        <begin position="80"/>
        <end position="124"/>
    </location>
</feature>
<feature type="region of interest" description="Disordered" evidence="1">
    <location>
        <begin position="312"/>
        <end position="354"/>
    </location>
</feature>
<feature type="transmembrane region" description="Helical" evidence="2">
    <location>
        <begin position="12"/>
        <end position="28"/>
    </location>
</feature>
<organism evidence="3 4">
    <name type="scientific">Zopfia rhizophila CBS 207.26</name>
    <dbReference type="NCBI Taxonomy" id="1314779"/>
    <lineage>
        <taxon>Eukaryota</taxon>
        <taxon>Fungi</taxon>
        <taxon>Dikarya</taxon>
        <taxon>Ascomycota</taxon>
        <taxon>Pezizomycotina</taxon>
        <taxon>Dothideomycetes</taxon>
        <taxon>Dothideomycetes incertae sedis</taxon>
        <taxon>Zopfiaceae</taxon>
        <taxon>Zopfia</taxon>
    </lineage>
</organism>